<proteinExistence type="predicted"/>
<dbReference type="InterPro" id="IPR036514">
    <property type="entry name" value="SGNH_hydro_sf"/>
</dbReference>
<feature type="domain" description="SGNH hydrolase-type esterase" evidence="1">
    <location>
        <begin position="122"/>
        <end position="296"/>
    </location>
</feature>
<name>A0A9W8RGN1_9HYPO</name>
<protein>
    <recommendedName>
        <fullName evidence="1">SGNH hydrolase-type esterase domain-containing protein</fullName>
    </recommendedName>
</protein>
<dbReference type="AlphaFoldDB" id="A0A9W8RGN1"/>
<dbReference type="GO" id="GO:0004622">
    <property type="term" value="F:phosphatidylcholine lysophospholipase activity"/>
    <property type="evidence" value="ECO:0007669"/>
    <property type="project" value="TreeGrafter"/>
</dbReference>
<evidence type="ECO:0000313" key="2">
    <source>
        <dbReference type="EMBL" id="KAJ4196806.1"/>
    </source>
</evidence>
<accession>A0A9W8RGN1</accession>
<dbReference type="EMBL" id="JAOQAV010000002">
    <property type="protein sequence ID" value="KAJ4196806.1"/>
    <property type="molecule type" value="Genomic_DNA"/>
</dbReference>
<gene>
    <name evidence="2" type="ORF">NW755_001578</name>
</gene>
<keyword evidence="3" id="KW-1185">Reference proteome</keyword>
<dbReference type="CDD" id="cd00229">
    <property type="entry name" value="SGNH_hydrolase"/>
    <property type="match status" value="1"/>
</dbReference>
<evidence type="ECO:0000259" key="1">
    <source>
        <dbReference type="Pfam" id="PF13472"/>
    </source>
</evidence>
<dbReference type="Pfam" id="PF13472">
    <property type="entry name" value="Lipase_GDSL_2"/>
    <property type="match status" value="1"/>
</dbReference>
<dbReference type="PANTHER" id="PTHR30383">
    <property type="entry name" value="THIOESTERASE 1/PROTEASE 1/LYSOPHOSPHOLIPASE L1"/>
    <property type="match status" value="1"/>
</dbReference>
<dbReference type="SUPFAM" id="SSF52266">
    <property type="entry name" value="SGNH hydrolase"/>
    <property type="match status" value="1"/>
</dbReference>
<sequence length="353" mass="39944">MYLRDRSEQLDSYTINSPPREATAQVILNAENQHQIHFISSSLLNSFHIARLTIEPQVSRFNTAQAPAKPGCATAAACLARLHSHGLNAIQLHHPHLTHNIPVTHPPPESRIMGRKTLRILCFGDSLTSGYFAWGMGSHPYALKLEDRLTGAFPDVDFEVVADGQPGDIASFERFRKRMEAAWRKKTFDWTIILGGTNDIAYAIPPAQIFEALKGIYDIALSKEHKVLALTVPECEAKGERGTQSRHELNQMILNNKDTNYYSFDLHAHIPFHSLSEADREKYWDDGLHLRDDGYDWMGNHIADALIDILRREGTLGSPSQLEFEDDFVFEEEEGNPRKISEGYVVVRKKDLD</sequence>
<comment type="caution">
    <text evidence="2">The sequence shown here is derived from an EMBL/GenBank/DDBJ whole genome shotgun (WGS) entry which is preliminary data.</text>
</comment>
<dbReference type="Gene3D" id="3.40.50.1110">
    <property type="entry name" value="SGNH hydrolase"/>
    <property type="match status" value="1"/>
</dbReference>
<dbReference type="Proteomes" id="UP001152087">
    <property type="component" value="Unassembled WGS sequence"/>
</dbReference>
<dbReference type="PANTHER" id="PTHR30383:SF19">
    <property type="entry name" value="FIBRONECTIN TYPE-III DOMAIN-CONTAINING PROTEIN"/>
    <property type="match status" value="1"/>
</dbReference>
<evidence type="ECO:0000313" key="3">
    <source>
        <dbReference type="Proteomes" id="UP001152087"/>
    </source>
</evidence>
<reference evidence="2" key="1">
    <citation type="submission" date="2022-09" db="EMBL/GenBank/DDBJ databases">
        <title>Fusarium specimens isolated from Avocado Roots.</title>
        <authorList>
            <person name="Stajich J."/>
            <person name="Roper C."/>
            <person name="Heimlech-Rivalta G."/>
        </authorList>
    </citation>
    <scope>NUCLEOTIDE SEQUENCE</scope>
    <source>
        <strain evidence="2">A02</strain>
    </source>
</reference>
<dbReference type="InterPro" id="IPR013830">
    <property type="entry name" value="SGNH_hydro"/>
</dbReference>
<dbReference type="InterPro" id="IPR051532">
    <property type="entry name" value="Ester_Hydrolysis_Enzymes"/>
</dbReference>
<organism evidence="2 3">
    <name type="scientific">Fusarium falciforme</name>
    <dbReference type="NCBI Taxonomy" id="195108"/>
    <lineage>
        <taxon>Eukaryota</taxon>
        <taxon>Fungi</taxon>
        <taxon>Dikarya</taxon>
        <taxon>Ascomycota</taxon>
        <taxon>Pezizomycotina</taxon>
        <taxon>Sordariomycetes</taxon>
        <taxon>Hypocreomycetidae</taxon>
        <taxon>Hypocreales</taxon>
        <taxon>Nectriaceae</taxon>
        <taxon>Fusarium</taxon>
        <taxon>Fusarium solani species complex</taxon>
    </lineage>
</organism>